<protein>
    <recommendedName>
        <fullName evidence="1">GmrSD restriction endonucleases C-terminal domain-containing protein</fullName>
    </recommendedName>
</protein>
<dbReference type="PANTHER" id="PTHR24094:SF15">
    <property type="entry name" value="AMP-DEPENDENT SYNTHETASE_LIGASE DOMAIN-CONTAINING PROTEIN-RELATED"/>
    <property type="match status" value="1"/>
</dbReference>
<dbReference type="RefSeq" id="WP_309795674.1">
    <property type="nucleotide sequence ID" value="NZ_BAAAHY010000006.1"/>
</dbReference>
<accession>A0ABU1J6X4</accession>
<feature type="domain" description="GmrSD restriction endonucleases C-terminal" evidence="1">
    <location>
        <begin position="109"/>
        <end position="247"/>
    </location>
</feature>
<reference evidence="2 3" key="1">
    <citation type="submission" date="2023-07" db="EMBL/GenBank/DDBJ databases">
        <title>Sequencing the genomes of 1000 actinobacteria strains.</title>
        <authorList>
            <person name="Klenk H.-P."/>
        </authorList>
    </citation>
    <scope>NUCLEOTIDE SEQUENCE [LARGE SCALE GENOMIC DNA]</scope>
    <source>
        <strain evidence="2 3">DSM 14555</strain>
    </source>
</reference>
<organism evidence="2 3">
    <name type="scientific">Arthrobacter russicus</name>
    <dbReference type="NCBI Taxonomy" id="172040"/>
    <lineage>
        <taxon>Bacteria</taxon>
        <taxon>Bacillati</taxon>
        <taxon>Actinomycetota</taxon>
        <taxon>Actinomycetes</taxon>
        <taxon>Micrococcales</taxon>
        <taxon>Micrococcaceae</taxon>
        <taxon>Arthrobacter</taxon>
    </lineage>
</organism>
<dbReference type="EMBL" id="JAVDQF010000001">
    <property type="protein sequence ID" value="MDR6268181.1"/>
    <property type="molecule type" value="Genomic_DNA"/>
</dbReference>
<dbReference type="Pfam" id="PF07510">
    <property type="entry name" value="GmrSD_C"/>
    <property type="match status" value="1"/>
</dbReference>
<name>A0ABU1J6X4_9MICC</name>
<dbReference type="Proteomes" id="UP001185069">
    <property type="component" value="Unassembled WGS sequence"/>
</dbReference>
<keyword evidence="3" id="KW-1185">Reference proteome</keyword>
<dbReference type="PANTHER" id="PTHR24094">
    <property type="entry name" value="SECRETED PROTEIN"/>
    <property type="match status" value="1"/>
</dbReference>
<evidence type="ECO:0000313" key="3">
    <source>
        <dbReference type="Proteomes" id="UP001185069"/>
    </source>
</evidence>
<sequence length="262" mass="27735">MIPKMGRHKIGRAFRVWPGAVLVMAFLLGAGFNAAALLNRSQQWRIALGADIVAEPADANTPGPVKRFRQTTAAALLESLEVKAPVARTGYGREKFGSAWSDVDGNGCDTRNDVLHRDLRGITVQPGSGCLVAAGSLSDPYTGRQIDFRRGPETSGAVQIDHVVALSDAWQKGAQSLQPGQRLAFANDPLNLIAVDGPANVKKSDADAAGWLPPNQGYHCGYVARQVSVKAAYALWVTEAEKQAMAAVLGGCMMEPSLASGL</sequence>
<proteinExistence type="predicted"/>
<evidence type="ECO:0000313" key="2">
    <source>
        <dbReference type="EMBL" id="MDR6268181.1"/>
    </source>
</evidence>
<comment type="caution">
    <text evidence="2">The sequence shown here is derived from an EMBL/GenBank/DDBJ whole genome shotgun (WGS) entry which is preliminary data.</text>
</comment>
<gene>
    <name evidence="2" type="ORF">JOE69_000419</name>
</gene>
<evidence type="ECO:0000259" key="1">
    <source>
        <dbReference type="Pfam" id="PF07510"/>
    </source>
</evidence>
<dbReference type="InterPro" id="IPR011089">
    <property type="entry name" value="GmrSD_C"/>
</dbReference>